<dbReference type="Proteomes" id="UP000769766">
    <property type="component" value="Unassembled WGS sequence"/>
</dbReference>
<evidence type="ECO:0000313" key="3">
    <source>
        <dbReference type="Proteomes" id="UP000769766"/>
    </source>
</evidence>
<feature type="domain" description="Amine oxidase" evidence="1">
    <location>
        <begin position="9"/>
        <end position="423"/>
    </location>
</feature>
<accession>A0A932CNH3</accession>
<reference evidence="2" key="1">
    <citation type="submission" date="2020-07" db="EMBL/GenBank/DDBJ databases">
        <title>Huge and variable diversity of episymbiotic CPR bacteria and DPANN archaea in groundwater ecosystems.</title>
        <authorList>
            <person name="He C.Y."/>
            <person name="Keren R."/>
            <person name="Whittaker M."/>
            <person name="Farag I.F."/>
            <person name="Doudna J."/>
            <person name="Cate J.H.D."/>
            <person name="Banfield J.F."/>
        </authorList>
    </citation>
    <scope>NUCLEOTIDE SEQUENCE</scope>
    <source>
        <strain evidence="2">NC_groundwater_672_Ag_B-0.1um_62_36</strain>
    </source>
</reference>
<dbReference type="GO" id="GO:0005829">
    <property type="term" value="C:cytosol"/>
    <property type="evidence" value="ECO:0007669"/>
    <property type="project" value="TreeGrafter"/>
</dbReference>
<sequence>MIAILGAGLSGLSAAYHLKEQHCVVYEREAAVGGLCRSYRHGPFTFDYTGHLLHLRDASIRRFVSELLPSGLALHGRQAAIYSQGVYTPYPFQVHLYGLPQETIQECLEGFMEAMRRPTSRDNLRDWILSTFGPGIARHFLFPYNQKLWRTDLSRLSIDWVGWAVPRPSLEEVIQGAQGKAQGWYGYNATFLYPQDGGIGLLAEALADRIPEVHLGKEAVEIQARKKRLTFQDGSSGSYERLISTLPLPELLNRITDLPAAIQEAGKGLRYVSVYDVNLGVGRERISDKHWIYFPEEEFAFYRVGFPMNFSASLGPPGTSSLYAEISCLPEESFSPEEALERVVQGLERCGILQEDDVLLAQDVQRIRYAYVIHNPDRRRLLPWIQESLEEAGIHTIGRYGGWGYSSMEEALLEGRRVASTVIRQAQN</sequence>
<dbReference type="PANTHER" id="PTHR21197">
    <property type="entry name" value="UDP-GALACTOPYRANOSE MUTASE"/>
    <property type="match status" value="1"/>
</dbReference>
<dbReference type="AlphaFoldDB" id="A0A932CNH3"/>
<organism evidence="2 3">
    <name type="scientific">Tectimicrobiota bacterium</name>
    <dbReference type="NCBI Taxonomy" id="2528274"/>
    <lineage>
        <taxon>Bacteria</taxon>
        <taxon>Pseudomonadati</taxon>
        <taxon>Nitrospinota/Tectimicrobiota group</taxon>
        <taxon>Candidatus Tectimicrobiota</taxon>
    </lineage>
</organism>
<dbReference type="EMBL" id="JACPRF010000170">
    <property type="protein sequence ID" value="MBI2876316.1"/>
    <property type="molecule type" value="Genomic_DNA"/>
</dbReference>
<evidence type="ECO:0000313" key="2">
    <source>
        <dbReference type="EMBL" id="MBI2876316.1"/>
    </source>
</evidence>
<dbReference type="PANTHER" id="PTHR21197:SF0">
    <property type="entry name" value="UDP-GALACTOPYRANOSE MUTASE"/>
    <property type="match status" value="1"/>
</dbReference>
<name>A0A932CNH3_UNCTE</name>
<dbReference type="InterPro" id="IPR036188">
    <property type="entry name" value="FAD/NAD-bd_sf"/>
</dbReference>
<dbReference type="Gene3D" id="3.50.50.60">
    <property type="entry name" value="FAD/NAD(P)-binding domain"/>
    <property type="match status" value="1"/>
</dbReference>
<dbReference type="InterPro" id="IPR002937">
    <property type="entry name" value="Amino_oxidase"/>
</dbReference>
<comment type="caution">
    <text evidence="2">The sequence shown here is derived from an EMBL/GenBank/DDBJ whole genome shotgun (WGS) entry which is preliminary data.</text>
</comment>
<dbReference type="GO" id="GO:0016491">
    <property type="term" value="F:oxidoreductase activity"/>
    <property type="evidence" value="ECO:0007669"/>
    <property type="project" value="InterPro"/>
</dbReference>
<proteinExistence type="predicted"/>
<dbReference type="GO" id="GO:0050660">
    <property type="term" value="F:flavin adenine dinucleotide binding"/>
    <property type="evidence" value="ECO:0007669"/>
    <property type="project" value="TreeGrafter"/>
</dbReference>
<dbReference type="GO" id="GO:0008767">
    <property type="term" value="F:UDP-galactopyranose mutase activity"/>
    <property type="evidence" value="ECO:0007669"/>
    <property type="project" value="TreeGrafter"/>
</dbReference>
<gene>
    <name evidence="2" type="ORF">HYY20_05490</name>
</gene>
<dbReference type="PRINTS" id="PR00419">
    <property type="entry name" value="ADXRDTASE"/>
</dbReference>
<evidence type="ECO:0000259" key="1">
    <source>
        <dbReference type="Pfam" id="PF01593"/>
    </source>
</evidence>
<dbReference type="SUPFAM" id="SSF51905">
    <property type="entry name" value="FAD/NAD(P)-binding domain"/>
    <property type="match status" value="1"/>
</dbReference>
<protein>
    <submittedName>
        <fullName evidence="2">FAD-dependent oxidoreductase</fullName>
    </submittedName>
</protein>
<dbReference type="Pfam" id="PF01593">
    <property type="entry name" value="Amino_oxidase"/>
    <property type="match status" value="1"/>
</dbReference>